<accession>A0A5P8WGZ5</accession>
<keyword evidence="2" id="KW-0808">Transferase</keyword>
<sequence length="300" mass="33279">MSKKPAIITCAITGHRTTRAIAPVPLTPEEQRTSVEEAVRNGASIIHLHVRGNNGEESLDPERYYEVISKLKQIVPTPIIEITPRGTDRSAQRPVTFERGNLVKISSAMWGNKAELKPEMCALNLSTRNIDEKTIILNPPSEIRDQIERIYSLGLIPRCDVYDLGDIRVALGLLEKGILREPLHFLLILGSYSGIGATSQELEYMVKYLPEQCHWTALGTGSRYNSFIAEQAILLGGHIRTGFEDETYISKGRKANSNAELVANLKTLCEKLGRPIATSEQARQILGVQQSPQQQLASLL</sequence>
<keyword evidence="6" id="KW-1185">Reference proteome</keyword>
<dbReference type="GO" id="GO:0046872">
    <property type="term" value="F:metal ion binding"/>
    <property type="evidence" value="ECO:0007669"/>
    <property type="project" value="UniProtKB-KW"/>
</dbReference>
<dbReference type="InterPro" id="IPR013785">
    <property type="entry name" value="Aldolase_TIM"/>
</dbReference>
<comment type="cofactor">
    <cofactor evidence="1">
        <name>Zn(2+)</name>
        <dbReference type="ChEBI" id="CHEBI:29105"/>
    </cofactor>
</comment>
<dbReference type="PANTHER" id="PTHR37418">
    <property type="entry name" value="3-KETO-5-AMINOHEXANOATE CLEAVAGE ENZYME-RELATED"/>
    <property type="match status" value="1"/>
</dbReference>
<organism evidence="5 6">
    <name type="scientific">Nostoc sphaeroides CCNUC1</name>
    <dbReference type="NCBI Taxonomy" id="2653204"/>
    <lineage>
        <taxon>Bacteria</taxon>
        <taxon>Bacillati</taxon>
        <taxon>Cyanobacteriota</taxon>
        <taxon>Cyanophyceae</taxon>
        <taxon>Nostocales</taxon>
        <taxon>Nostocaceae</taxon>
        <taxon>Nostoc</taxon>
    </lineage>
</organism>
<evidence type="ECO:0000256" key="4">
    <source>
        <dbReference type="ARBA" id="ARBA00022833"/>
    </source>
</evidence>
<name>A0A5P8WGZ5_9NOSO</name>
<dbReference type="Gene3D" id="3.20.20.70">
    <property type="entry name" value="Aldolase class I"/>
    <property type="match status" value="1"/>
</dbReference>
<dbReference type="PANTHER" id="PTHR37418:SF2">
    <property type="entry name" value="3-KETO-5-AMINOHEXANOATE CLEAVAGE ENZYME"/>
    <property type="match status" value="1"/>
</dbReference>
<dbReference type="RefSeq" id="WP_152592183.1">
    <property type="nucleotide sequence ID" value="NZ_CP045227.1"/>
</dbReference>
<evidence type="ECO:0000256" key="2">
    <source>
        <dbReference type="ARBA" id="ARBA00022679"/>
    </source>
</evidence>
<keyword evidence="3" id="KW-0479">Metal-binding</keyword>
<proteinExistence type="predicted"/>
<protein>
    <submittedName>
        <fullName evidence="5">3-keto-5-aminohexanoate cleavage protein</fullName>
    </submittedName>
</protein>
<evidence type="ECO:0000313" key="6">
    <source>
        <dbReference type="Proteomes" id="UP000326678"/>
    </source>
</evidence>
<keyword evidence="4" id="KW-0862">Zinc</keyword>
<dbReference type="GO" id="GO:0043720">
    <property type="term" value="F:3-keto-5-aminohexanoate cleavage activity"/>
    <property type="evidence" value="ECO:0007669"/>
    <property type="project" value="InterPro"/>
</dbReference>
<reference evidence="5 6" key="1">
    <citation type="submission" date="2019-10" db="EMBL/GenBank/DDBJ databases">
        <title>Genomic and transcriptomic insights into the perfect genentic adaptation of a filamentous nitrogen-fixing cyanobacterium to rice fields.</title>
        <authorList>
            <person name="Chen Z."/>
        </authorList>
    </citation>
    <scope>NUCLEOTIDE SEQUENCE [LARGE SCALE GENOMIC DNA]</scope>
    <source>
        <strain evidence="5">CCNUC1</strain>
    </source>
</reference>
<dbReference type="Proteomes" id="UP000326678">
    <property type="component" value="Chromosome Gxm2"/>
</dbReference>
<evidence type="ECO:0000256" key="1">
    <source>
        <dbReference type="ARBA" id="ARBA00001947"/>
    </source>
</evidence>
<dbReference type="KEGG" id="nsh:GXM_09365"/>
<dbReference type="InterPro" id="IPR008567">
    <property type="entry name" value="BKACE"/>
</dbReference>
<dbReference type="AlphaFoldDB" id="A0A5P8WGZ5"/>
<gene>
    <name evidence="5" type="ORF">GXM_09365</name>
</gene>
<dbReference type="EMBL" id="CP045227">
    <property type="protein sequence ID" value="QFS51871.1"/>
    <property type="molecule type" value="Genomic_DNA"/>
</dbReference>
<dbReference type="Pfam" id="PF05853">
    <property type="entry name" value="BKACE"/>
    <property type="match status" value="1"/>
</dbReference>
<evidence type="ECO:0000313" key="5">
    <source>
        <dbReference type="EMBL" id="QFS51871.1"/>
    </source>
</evidence>
<evidence type="ECO:0000256" key="3">
    <source>
        <dbReference type="ARBA" id="ARBA00022723"/>
    </source>
</evidence>